<gene>
    <name evidence="1" type="ORF">SAMN02745223_00619</name>
</gene>
<dbReference type="Proteomes" id="UP000184533">
    <property type="component" value="Unassembled WGS sequence"/>
</dbReference>
<organism evidence="1 2">
    <name type="scientific">Devosia limi DSM 17137</name>
    <dbReference type="NCBI Taxonomy" id="1121477"/>
    <lineage>
        <taxon>Bacteria</taxon>
        <taxon>Pseudomonadati</taxon>
        <taxon>Pseudomonadota</taxon>
        <taxon>Alphaproteobacteria</taxon>
        <taxon>Hyphomicrobiales</taxon>
        <taxon>Devosiaceae</taxon>
        <taxon>Devosia</taxon>
    </lineage>
</organism>
<dbReference type="OrthoDB" id="8283038at2"/>
<evidence type="ECO:0000313" key="2">
    <source>
        <dbReference type="Proteomes" id="UP000184533"/>
    </source>
</evidence>
<dbReference type="AlphaFoldDB" id="A0A1M4U5S1"/>
<evidence type="ECO:0008006" key="3">
    <source>
        <dbReference type="Google" id="ProtNLM"/>
    </source>
</evidence>
<proteinExistence type="predicted"/>
<accession>A0A1M4U5S1</accession>
<protein>
    <recommendedName>
        <fullName evidence="3">Type I secretion protein</fullName>
    </recommendedName>
</protein>
<reference evidence="1 2" key="1">
    <citation type="submission" date="2016-11" db="EMBL/GenBank/DDBJ databases">
        <authorList>
            <person name="Jaros S."/>
            <person name="Januszkiewicz K."/>
            <person name="Wedrychowicz H."/>
        </authorList>
    </citation>
    <scope>NUCLEOTIDE SEQUENCE [LARGE SCALE GENOMIC DNA]</scope>
    <source>
        <strain evidence="1 2">DSM 17137</strain>
    </source>
</reference>
<evidence type="ECO:0000313" key="1">
    <source>
        <dbReference type="EMBL" id="SHE51986.1"/>
    </source>
</evidence>
<dbReference type="RefSeq" id="WP_143154389.1">
    <property type="nucleotide sequence ID" value="NZ_FQVC01000001.1"/>
</dbReference>
<dbReference type="EMBL" id="FQVC01000001">
    <property type="protein sequence ID" value="SHE51986.1"/>
    <property type="molecule type" value="Genomic_DNA"/>
</dbReference>
<name>A0A1M4U5S1_9HYPH</name>
<sequence length="649" mass="68891">MLMFSNRAEEIIAHFIGHFDVRVEEMRQRLDYAEFAFRHRADEPAGDLVNIRLHNFQFVAVAHHEPGVDHAPRFWHPQGHAPLEMRWPEPIDVPVWRVPHDFWFDGGVRVSHGPVSHDAGHFYPGPGQVILVAQQQILLHDNDVVVLGDGIAPELDPTLAARLDQLVISALSVGAELTQLDMPHNVAAIPDFFDDAAGAIQTLANDGAHVVASGASIQGIYVNGVAVDEAPGLDDLLPAVFDEKVIDDVPVVSHATKEITAAPEGSLTVQAGANLLSNSAILTNTGLMGGVVAVAGNVHSIDAVIQVNAISDNDSGLTDLVDPTRTQSAAYNVANFLASTPDADVRGIDPDSDVMPASWQLSVIDGNAIFMQWITQVTFAYDHDIHVLSQTGANTVLTTGANFAQNIVSFEDLGSYYDLILVGGNLYDANVILQTNVLLDDDTGMGGGAGGGSHGNLLYNSATIANIGAQNWIEGLPAHYLEAMANFGHGNYQMPAGFGDDAGFAGIEGLSVLIITGDVYDLHYIKQVNVLGDADHVATAEAALLDPSTSDWDISTGSNALLNIAAIVDVDTMGDVAYVGGDVYSDAILIQAEILGDYTDLSSNNPEALANEAVAFLGDNDTHDTCDDDQTVTPHADSPTLDVMQSVLA</sequence>